<protein>
    <recommendedName>
        <fullName evidence="7">Tetraspanin</fullName>
    </recommendedName>
</protein>
<evidence type="ECO:0000256" key="6">
    <source>
        <dbReference type="PIRSR" id="PIRSR002419-1"/>
    </source>
</evidence>
<dbReference type="GO" id="GO:0016020">
    <property type="term" value="C:membrane"/>
    <property type="evidence" value="ECO:0007669"/>
    <property type="project" value="UniProtKB-SubCell"/>
</dbReference>
<dbReference type="RefSeq" id="XP_022604824.1">
    <property type="nucleotide sequence ID" value="XM_022749103.1"/>
</dbReference>
<organism evidence="8 9">
    <name type="scientific">Seriola dumerili</name>
    <name type="common">Greater amberjack</name>
    <name type="synonym">Caranx dumerili</name>
    <dbReference type="NCBI Taxonomy" id="41447"/>
    <lineage>
        <taxon>Eukaryota</taxon>
        <taxon>Metazoa</taxon>
        <taxon>Chordata</taxon>
        <taxon>Craniata</taxon>
        <taxon>Vertebrata</taxon>
        <taxon>Euteleostomi</taxon>
        <taxon>Actinopterygii</taxon>
        <taxon>Neopterygii</taxon>
        <taxon>Teleostei</taxon>
        <taxon>Neoteleostei</taxon>
        <taxon>Acanthomorphata</taxon>
        <taxon>Carangaria</taxon>
        <taxon>Carangiformes</taxon>
        <taxon>Carangidae</taxon>
        <taxon>Seriola</taxon>
    </lineage>
</organism>
<dbReference type="GeneID" id="111224563"/>
<dbReference type="SUPFAM" id="SSF48652">
    <property type="entry name" value="Tetraspanin"/>
    <property type="match status" value="1"/>
</dbReference>
<keyword evidence="9" id="KW-1185">Reference proteome</keyword>
<dbReference type="GeneTree" id="ENSGT00940000161376"/>
<accession>A0A3B4UPC4</accession>
<feature type="transmembrane region" description="Helical" evidence="7">
    <location>
        <begin position="76"/>
        <end position="97"/>
    </location>
</feature>
<evidence type="ECO:0000256" key="4">
    <source>
        <dbReference type="ARBA" id="ARBA00022989"/>
    </source>
</evidence>
<evidence type="ECO:0000256" key="2">
    <source>
        <dbReference type="ARBA" id="ARBA00006840"/>
    </source>
</evidence>
<evidence type="ECO:0000313" key="8">
    <source>
        <dbReference type="Ensembl" id="ENSSDUP00000019590.1"/>
    </source>
</evidence>
<feature type="disulfide bond" evidence="6">
    <location>
        <begin position="141"/>
        <end position="157"/>
    </location>
</feature>
<feature type="disulfide bond" evidence="6">
    <location>
        <begin position="140"/>
        <end position="170"/>
    </location>
</feature>
<evidence type="ECO:0000256" key="7">
    <source>
        <dbReference type="RuleBase" id="RU361218"/>
    </source>
</evidence>
<name>A0A3B4UPC4_SERDU</name>
<dbReference type="Gene3D" id="1.10.1450.10">
    <property type="entry name" value="Tetraspanin"/>
    <property type="match status" value="1"/>
</dbReference>
<dbReference type="Pfam" id="PF00335">
    <property type="entry name" value="Tetraspanin"/>
    <property type="match status" value="1"/>
</dbReference>
<dbReference type="PANTHER" id="PTHR19282:SF452">
    <property type="entry name" value="LD03691P"/>
    <property type="match status" value="1"/>
</dbReference>
<dbReference type="OMA" id="IMIHQLR"/>
<evidence type="ECO:0000256" key="5">
    <source>
        <dbReference type="ARBA" id="ARBA00023136"/>
    </source>
</evidence>
<evidence type="ECO:0000313" key="9">
    <source>
        <dbReference type="Proteomes" id="UP000261420"/>
    </source>
</evidence>
<dbReference type="PANTHER" id="PTHR19282">
    <property type="entry name" value="TETRASPANIN"/>
    <property type="match status" value="1"/>
</dbReference>
<reference evidence="8" key="2">
    <citation type="submission" date="2025-09" db="UniProtKB">
        <authorList>
            <consortium name="Ensembl"/>
        </authorList>
    </citation>
    <scope>IDENTIFICATION</scope>
</reference>
<evidence type="ECO:0000256" key="3">
    <source>
        <dbReference type="ARBA" id="ARBA00022692"/>
    </source>
</evidence>
<dbReference type="KEGG" id="sdu:111224563"/>
<feature type="transmembrane region" description="Helical" evidence="7">
    <location>
        <begin position="48"/>
        <end position="70"/>
    </location>
</feature>
<evidence type="ECO:0000256" key="1">
    <source>
        <dbReference type="ARBA" id="ARBA00004141"/>
    </source>
</evidence>
<comment type="similarity">
    <text evidence="2 7">Belongs to the tetraspanin (TM4SF) family.</text>
</comment>
<dbReference type="InterPro" id="IPR018499">
    <property type="entry name" value="Tetraspanin/Peripherin"/>
</dbReference>
<keyword evidence="5 7" id="KW-0472">Membrane</keyword>
<reference evidence="8" key="1">
    <citation type="submission" date="2025-08" db="UniProtKB">
        <authorList>
            <consortium name="Ensembl"/>
        </authorList>
    </citation>
    <scope>IDENTIFICATION</scope>
</reference>
<keyword evidence="4 7" id="KW-1133">Transmembrane helix</keyword>
<dbReference type="AlphaFoldDB" id="A0A3B4UPC4"/>
<keyword evidence="6" id="KW-1015">Disulfide bond</keyword>
<dbReference type="Ensembl" id="ENSSDUT00000019937.1">
    <property type="protein sequence ID" value="ENSSDUP00000019590.1"/>
    <property type="gene ID" value="ENSSDUG00000014287.1"/>
</dbReference>
<keyword evidence="3 7" id="KW-0812">Transmembrane</keyword>
<dbReference type="InterPro" id="IPR000301">
    <property type="entry name" value="Tetraspanin_animals"/>
</dbReference>
<dbReference type="InterPro" id="IPR008952">
    <property type="entry name" value="Tetraspanin_EC2_sf"/>
</dbReference>
<dbReference type="PIRSF" id="PIRSF002419">
    <property type="entry name" value="Tetraspanin"/>
    <property type="match status" value="1"/>
</dbReference>
<sequence length="263" mass="29366">MTQVNTCLKRVFTIFNVCFAIIGGVIIGLGLLCQVLTTYQNVQNRTDALIIFYVVGTITMVIAILGAYGAHKESKVSLVIFLVCMVVGSLLMLRVGVPFAVVRPQYKDIMEAKFRTFLPLDKASGDAQTMVNSLQSTMHCCGLFSYTDWEDEIPTSCLCDPSEEEEMGACRNVDYRNLLQQQQMSVYAKPCIPIILHYVLLLLDVVLGVIFSLLTLAVLGMILSSIILHQMRYPNRPTVLMTVPTIFTTPPPKYQELHNPPSY</sequence>
<dbReference type="PRINTS" id="PR00259">
    <property type="entry name" value="TMFOUR"/>
</dbReference>
<dbReference type="Proteomes" id="UP000261420">
    <property type="component" value="Unplaced"/>
</dbReference>
<feature type="transmembrane region" description="Helical" evidence="7">
    <location>
        <begin position="12"/>
        <end position="36"/>
    </location>
</feature>
<comment type="subcellular location">
    <subcellularLocation>
        <location evidence="1 7">Membrane</location>
        <topology evidence="1 7">Multi-pass membrane protein</topology>
    </subcellularLocation>
</comment>
<proteinExistence type="inferred from homology"/>
<feature type="transmembrane region" description="Helical" evidence="7">
    <location>
        <begin position="209"/>
        <end position="228"/>
    </location>
</feature>